<name>A0A2J6TNX7_9HELO</name>
<protein>
    <submittedName>
        <fullName evidence="2">Uncharacterized protein</fullName>
    </submittedName>
</protein>
<accession>A0A2J6TNX7</accession>
<feature type="non-terminal residue" evidence="2">
    <location>
        <position position="158"/>
    </location>
</feature>
<dbReference type="Proteomes" id="UP000235371">
    <property type="component" value="Unassembled WGS sequence"/>
</dbReference>
<dbReference type="PANTHER" id="PTHR37576:SF2">
    <property type="entry name" value="DEFECT AT LOW TEMPERATURE PROTEIN 1"/>
    <property type="match status" value="1"/>
</dbReference>
<feature type="transmembrane region" description="Helical" evidence="1">
    <location>
        <begin position="105"/>
        <end position="129"/>
    </location>
</feature>
<evidence type="ECO:0000313" key="3">
    <source>
        <dbReference type="Proteomes" id="UP000235371"/>
    </source>
</evidence>
<dbReference type="RefSeq" id="XP_024741630.1">
    <property type="nucleotide sequence ID" value="XM_024872949.1"/>
</dbReference>
<dbReference type="PANTHER" id="PTHR37576">
    <property type="entry name" value="DEFECT AT LOW TEMPERATURE PROTEIN 1"/>
    <property type="match status" value="1"/>
</dbReference>
<reference evidence="2 3" key="1">
    <citation type="submission" date="2016-04" db="EMBL/GenBank/DDBJ databases">
        <title>A degradative enzymes factory behind the ericoid mycorrhizal symbiosis.</title>
        <authorList>
            <consortium name="DOE Joint Genome Institute"/>
            <person name="Martino E."/>
            <person name="Morin E."/>
            <person name="Grelet G."/>
            <person name="Kuo A."/>
            <person name="Kohler A."/>
            <person name="Daghino S."/>
            <person name="Barry K."/>
            <person name="Choi C."/>
            <person name="Cichocki N."/>
            <person name="Clum A."/>
            <person name="Copeland A."/>
            <person name="Hainaut M."/>
            <person name="Haridas S."/>
            <person name="Labutti K."/>
            <person name="Lindquist E."/>
            <person name="Lipzen A."/>
            <person name="Khouja H.-R."/>
            <person name="Murat C."/>
            <person name="Ohm R."/>
            <person name="Olson A."/>
            <person name="Spatafora J."/>
            <person name="Veneault-Fourrey C."/>
            <person name="Henrissat B."/>
            <person name="Grigoriev I."/>
            <person name="Martin F."/>
            <person name="Perotto S."/>
        </authorList>
    </citation>
    <scope>NUCLEOTIDE SEQUENCE [LARGE SCALE GENOMIC DNA]</scope>
    <source>
        <strain evidence="2 3">E</strain>
    </source>
</reference>
<dbReference type="EMBL" id="KZ613747">
    <property type="protein sequence ID" value="PMD64726.1"/>
    <property type="molecule type" value="Genomic_DNA"/>
</dbReference>
<dbReference type="InParanoid" id="A0A2J6TNX7"/>
<keyword evidence="1" id="KW-0472">Membrane</keyword>
<organism evidence="2 3">
    <name type="scientific">Hyaloscypha bicolor E</name>
    <dbReference type="NCBI Taxonomy" id="1095630"/>
    <lineage>
        <taxon>Eukaryota</taxon>
        <taxon>Fungi</taxon>
        <taxon>Dikarya</taxon>
        <taxon>Ascomycota</taxon>
        <taxon>Pezizomycotina</taxon>
        <taxon>Leotiomycetes</taxon>
        <taxon>Helotiales</taxon>
        <taxon>Hyaloscyphaceae</taxon>
        <taxon>Hyaloscypha</taxon>
        <taxon>Hyaloscypha bicolor</taxon>
    </lineage>
</organism>
<gene>
    <name evidence="2" type="ORF">K444DRAFT_477320</name>
</gene>
<keyword evidence="1" id="KW-1133">Transmembrane helix</keyword>
<evidence type="ECO:0000313" key="2">
    <source>
        <dbReference type="EMBL" id="PMD64726.1"/>
    </source>
</evidence>
<feature type="non-terminal residue" evidence="2">
    <location>
        <position position="1"/>
    </location>
</feature>
<sequence length="158" mass="17136">SLLGGFKYVADYLFSANAIFNENLGVTQYQISGSLANQFMAGDLGALINHTVYWTDPTDYMLNQLRQIAFRMSLQAAKDDANASNATQTVSYTGTSTKTIFTTNFSLVAVAASLNILAVVAILPTYYGWWALKRKSSMSPLETARAFAAPLLRDAGAN</sequence>
<evidence type="ECO:0000256" key="1">
    <source>
        <dbReference type="SAM" id="Phobius"/>
    </source>
</evidence>
<keyword evidence="1" id="KW-0812">Transmembrane</keyword>
<dbReference type="STRING" id="1095630.A0A2J6TNX7"/>
<dbReference type="OrthoDB" id="5357734at2759"/>
<dbReference type="GeneID" id="36581029"/>
<proteinExistence type="predicted"/>
<keyword evidence="3" id="KW-1185">Reference proteome</keyword>
<dbReference type="AlphaFoldDB" id="A0A2J6TNX7"/>